<feature type="transmembrane region" description="Helical" evidence="1">
    <location>
        <begin position="78"/>
        <end position="103"/>
    </location>
</feature>
<dbReference type="HOGENOM" id="CLU_091966_0_0_5"/>
<accession>B4R9L8</accession>
<feature type="transmembrane region" description="Helical" evidence="1">
    <location>
        <begin position="115"/>
        <end position="136"/>
    </location>
</feature>
<keyword evidence="1" id="KW-0812">Transmembrane</keyword>
<dbReference type="OrthoDB" id="5190099at2"/>
<name>B4R9L8_PHEZH</name>
<reference evidence="2 3" key="1">
    <citation type="journal article" date="2008" name="BMC Genomics">
        <title>Complete genome of Phenylobacterium zucineum - a novel facultative intracellular bacterium isolated from human erythroleukemia cell line K562.</title>
        <authorList>
            <person name="Luo Y."/>
            <person name="Xu X."/>
            <person name="Ding Z."/>
            <person name="Liu Z."/>
            <person name="Zhang B."/>
            <person name="Yan Z."/>
            <person name="Sun J."/>
            <person name="Hu S."/>
            <person name="Hu X."/>
        </authorList>
    </citation>
    <scope>NUCLEOTIDE SEQUENCE [LARGE SCALE GENOMIC DNA]</scope>
    <source>
        <strain evidence="2 3">HLK1</strain>
    </source>
</reference>
<dbReference type="AlphaFoldDB" id="B4R9L8"/>
<keyword evidence="1" id="KW-1133">Transmembrane helix</keyword>
<feature type="transmembrane region" description="Helical" evidence="1">
    <location>
        <begin position="148"/>
        <end position="166"/>
    </location>
</feature>
<dbReference type="RefSeq" id="WP_012523616.1">
    <property type="nucleotide sequence ID" value="NC_011144.1"/>
</dbReference>
<dbReference type="EMBL" id="CP000747">
    <property type="protein sequence ID" value="ACG79478.1"/>
    <property type="molecule type" value="Genomic_DNA"/>
</dbReference>
<protein>
    <recommendedName>
        <fullName evidence="4">DUF2243 domain-containing protein</fullName>
    </recommendedName>
</protein>
<dbReference type="Pfam" id="PF10002">
    <property type="entry name" value="DUF2243"/>
    <property type="match status" value="1"/>
</dbReference>
<feature type="transmembrane region" description="Helical" evidence="1">
    <location>
        <begin position="48"/>
        <end position="66"/>
    </location>
</feature>
<keyword evidence="1" id="KW-0472">Membrane</keyword>
<evidence type="ECO:0000256" key="1">
    <source>
        <dbReference type="SAM" id="Phobius"/>
    </source>
</evidence>
<proteinExistence type="predicted"/>
<organism evidence="2 3">
    <name type="scientific">Phenylobacterium zucineum (strain HLK1)</name>
    <dbReference type="NCBI Taxonomy" id="450851"/>
    <lineage>
        <taxon>Bacteria</taxon>
        <taxon>Pseudomonadati</taxon>
        <taxon>Pseudomonadota</taxon>
        <taxon>Alphaproteobacteria</taxon>
        <taxon>Caulobacterales</taxon>
        <taxon>Caulobacteraceae</taxon>
        <taxon>Phenylobacterium</taxon>
    </lineage>
</organism>
<feature type="transmembrane region" description="Helical" evidence="1">
    <location>
        <begin position="7"/>
        <end position="28"/>
    </location>
</feature>
<gene>
    <name evidence="2" type="ordered locus">PHZ_c3069</name>
</gene>
<feature type="transmembrane region" description="Helical" evidence="1">
    <location>
        <begin position="221"/>
        <end position="242"/>
    </location>
</feature>
<evidence type="ECO:0008006" key="4">
    <source>
        <dbReference type="Google" id="ProtNLM"/>
    </source>
</evidence>
<dbReference type="eggNOG" id="COG4329">
    <property type="taxonomic scope" value="Bacteria"/>
</dbReference>
<sequence length="245" mass="25482">MRSAPGLLLGFALGGFFDGILLHQILQWHHLLSAVGPADVTFQVAADGWFHALMYVIAAAGLWLLWREHRRGPGRAGWRLVSDMLLGFGAWHVLDSVLSHWVLGIHRIRMDSADPLLWDLIWFAAFGLAPLALGWALRRGRRGGGGSIIAAGLAAGLVLGAGAQALKPPPGGLSTVAFAPGVDGSEAALAIAQAGGRLAWMDAGGRLAVVELDGPAAALSLYARGAMIVAGSGLPAGCFAYTRTA</sequence>
<evidence type="ECO:0000313" key="2">
    <source>
        <dbReference type="EMBL" id="ACG79478.1"/>
    </source>
</evidence>
<keyword evidence="3" id="KW-1185">Reference proteome</keyword>
<dbReference type="InterPro" id="IPR018719">
    <property type="entry name" value="DUF2243_membrane"/>
</dbReference>
<evidence type="ECO:0000313" key="3">
    <source>
        <dbReference type="Proteomes" id="UP000001868"/>
    </source>
</evidence>
<dbReference type="KEGG" id="pzu:PHZ_c3069"/>
<dbReference type="Proteomes" id="UP000001868">
    <property type="component" value="Chromosome"/>
</dbReference>
<dbReference type="STRING" id="450851.PHZ_c3069"/>